<dbReference type="GO" id="GO:0009379">
    <property type="term" value="C:Holliday junction helicase complex"/>
    <property type="evidence" value="ECO:0007669"/>
    <property type="project" value="InterPro"/>
</dbReference>
<sequence>MIGKLSGIIDGFGSDYILLDVSGVGYLVHCSPRTLQQCGQTGDPASFLIDTHVREDAINLYGFKDAMEQQWFRLLTSVQGVGARVGMAILGACPAERLGFAIASGDKAAIQAADGVGPKLALRIVTELKDKAGKIDLQMSAPKLEAKISGKSTAPASVDQDAVSALVNLGYAKTDAFQAVLQAKQKAENDNIGLSDIIRLALKELSA</sequence>
<dbReference type="InterPro" id="IPR036267">
    <property type="entry name" value="RuvA_C_sf"/>
</dbReference>
<evidence type="ECO:0000256" key="1">
    <source>
        <dbReference type="ARBA" id="ARBA00022490"/>
    </source>
</evidence>
<dbReference type="Gene3D" id="1.10.8.10">
    <property type="entry name" value="DNA helicase RuvA subunit, C-terminal domain"/>
    <property type="match status" value="1"/>
</dbReference>
<accession>A0A2W5MSB1</accession>
<dbReference type="GO" id="GO:0005524">
    <property type="term" value="F:ATP binding"/>
    <property type="evidence" value="ECO:0007669"/>
    <property type="project" value="InterPro"/>
</dbReference>
<gene>
    <name evidence="6" type="primary">ruvA</name>
    <name evidence="9" type="ORF">DI551_10670</name>
</gene>
<dbReference type="Pfam" id="PF01330">
    <property type="entry name" value="RuvA_N"/>
    <property type="match status" value="1"/>
</dbReference>
<dbReference type="InterPro" id="IPR013849">
    <property type="entry name" value="DNA_helicase_Holl-junc_RuvA_I"/>
</dbReference>
<protein>
    <recommendedName>
        <fullName evidence="6">Holliday junction branch migration complex subunit RuvA</fullName>
    </recommendedName>
</protein>
<dbReference type="SUPFAM" id="SSF47781">
    <property type="entry name" value="RuvA domain 2-like"/>
    <property type="match status" value="1"/>
</dbReference>
<evidence type="ECO:0000256" key="4">
    <source>
        <dbReference type="ARBA" id="ARBA00023172"/>
    </source>
</evidence>
<dbReference type="Proteomes" id="UP000249417">
    <property type="component" value="Unassembled WGS sequence"/>
</dbReference>
<evidence type="ECO:0000313" key="10">
    <source>
        <dbReference type="Proteomes" id="UP000249417"/>
    </source>
</evidence>
<dbReference type="SUPFAM" id="SSF46929">
    <property type="entry name" value="DNA helicase RuvA subunit, C-terminal domain"/>
    <property type="match status" value="1"/>
</dbReference>
<dbReference type="AlphaFoldDB" id="A0A2W5MSB1"/>
<dbReference type="InterPro" id="IPR012340">
    <property type="entry name" value="NA-bd_OB-fold"/>
</dbReference>
<feature type="region of interest" description="Domain III" evidence="6">
    <location>
        <begin position="153"/>
        <end position="207"/>
    </location>
</feature>
<dbReference type="NCBIfam" id="TIGR00084">
    <property type="entry name" value="ruvA"/>
    <property type="match status" value="1"/>
</dbReference>
<dbReference type="HAMAP" id="MF_00031">
    <property type="entry name" value="DNA_HJ_migration_RuvA"/>
    <property type="match status" value="1"/>
</dbReference>
<dbReference type="InterPro" id="IPR000085">
    <property type="entry name" value="RuvA"/>
</dbReference>
<dbReference type="Pfam" id="PF14520">
    <property type="entry name" value="HHH_5"/>
    <property type="match status" value="1"/>
</dbReference>
<evidence type="ECO:0000259" key="8">
    <source>
        <dbReference type="Pfam" id="PF07499"/>
    </source>
</evidence>
<comment type="caution">
    <text evidence="9">The sequence shown here is derived from an EMBL/GenBank/DDBJ whole genome shotgun (WGS) entry which is preliminary data.</text>
</comment>
<feature type="domain" description="DNA helicase Holliday junction RuvA type" evidence="7">
    <location>
        <begin position="1"/>
        <end position="62"/>
    </location>
</feature>
<evidence type="ECO:0000313" key="9">
    <source>
        <dbReference type="EMBL" id="PZQ44171.1"/>
    </source>
</evidence>
<dbReference type="Gene3D" id="1.10.150.20">
    <property type="entry name" value="5' to 3' exonuclease, C-terminal subdomain"/>
    <property type="match status" value="1"/>
</dbReference>
<dbReference type="EMBL" id="QFQB01000106">
    <property type="protein sequence ID" value="PZQ44171.1"/>
    <property type="molecule type" value="Genomic_DNA"/>
</dbReference>
<dbReference type="CDD" id="cd14332">
    <property type="entry name" value="UBA_RuvA_C"/>
    <property type="match status" value="1"/>
</dbReference>
<feature type="domain" description="Holliday junction DNA helicase RuvA C-terminal" evidence="8">
    <location>
        <begin position="160"/>
        <end position="206"/>
    </location>
</feature>
<comment type="subunit">
    <text evidence="6">Homotetramer. Forms an RuvA(8)-RuvB(12)-Holliday junction (HJ) complex. HJ DNA is sandwiched between 2 RuvA tetramers; dsDNA enters through RuvA and exits via RuvB. An RuvB hexamer assembles on each DNA strand where it exits the tetramer. Each RuvB hexamer is contacted by two RuvA subunits (via domain III) on 2 adjacent RuvB subunits; this complex drives branch migration. In the full resolvosome a probable DNA-RuvA(4)-RuvB(12)-RuvC(2) complex forms which resolves the HJ.</text>
</comment>
<dbReference type="GO" id="GO:0000400">
    <property type="term" value="F:four-way junction DNA binding"/>
    <property type="evidence" value="ECO:0007669"/>
    <property type="project" value="UniProtKB-UniRule"/>
</dbReference>
<proteinExistence type="inferred from homology"/>
<dbReference type="Pfam" id="PF07499">
    <property type="entry name" value="RuvA_C"/>
    <property type="match status" value="1"/>
</dbReference>
<comment type="domain">
    <text evidence="6">Has three domains with a flexible linker between the domains II and III and assumes an 'L' shape. Domain III is highly mobile and contacts RuvB.</text>
</comment>
<comment type="function">
    <text evidence="6">The RuvA-RuvB-RuvC complex processes Holliday junction (HJ) DNA during genetic recombination and DNA repair, while the RuvA-RuvB complex plays an important role in the rescue of blocked DNA replication forks via replication fork reversal (RFR). RuvA specifically binds to HJ cruciform DNA, conferring on it an open structure. The RuvB hexamer acts as an ATP-dependent pump, pulling dsDNA into and through the RuvAB complex. HJ branch migration allows RuvC to scan DNA until it finds its consensus sequence, where it cleaves and resolves the cruciform DNA.</text>
</comment>
<name>A0A2W5MSB1_9BACT</name>
<evidence type="ECO:0000256" key="6">
    <source>
        <dbReference type="HAMAP-Rule" id="MF_00031"/>
    </source>
</evidence>
<keyword evidence="4 6" id="KW-0233">DNA recombination</keyword>
<dbReference type="Gene3D" id="2.40.50.140">
    <property type="entry name" value="Nucleic acid-binding proteins"/>
    <property type="match status" value="1"/>
</dbReference>
<reference evidence="9 10" key="1">
    <citation type="submission" date="2017-08" db="EMBL/GenBank/DDBJ databases">
        <title>Infants hospitalized years apart are colonized by the same room-sourced microbial strains.</title>
        <authorList>
            <person name="Brooks B."/>
            <person name="Olm M.R."/>
            <person name="Firek B.A."/>
            <person name="Baker R."/>
            <person name="Thomas B.C."/>
            <person name="Morowitz M.J."/>
            <person name="Banfield J.F."/>
        </authorList>
    </citation>
    <scope>NUCLEOTIDE SEQUENCE [LARGE SCALE GENOMIC DNA]</scope>
    <source>
        <strain evidence="9">S2_005_002_R2_29</strain>
    </source>
</reference>
<dbReference type="GO" id="GO:0006281">
    <property type="term" value="P:DNA repair"/>
    <property type="evidence" value="ECO:0007669"/>
    <property type="project" value="UniProtKB-UniRule"/>
</dbReference>
<dbReference type="GO" id="GO:0009378">
    <property type="term" value="F:four-way junction helicase activity"/>
    <property type="evidence" value="ECO:0007669"/>
    <property type="project" value="InterPro"/>
</dbReference>
<evidence type="ECO:0000259" key="7">
    <source>
        <dbReference type="Pfam" id="PF01330"/>
    </source>
</evidence>
<comment type="similarity">
    <text evidence="6">Belongs to the RuvA family.</text>
</comment>
<keyword evidence="2 6" id="KW-0227">DNA damage</keyword>
<dbReference type="InterPro" id="IPR011114">
    <property type="entry name" value="RuvA_C"/>
</dbReference>
<comment type="subcellular location">
    <subcellularLocation>
        <location evidence="6">Cytoplasm</location>
    </subcellularLocation>
</comment>
<feature type="region of interest" description="Domain I" evidence="6">
    <location>
        <begin position="1"/>
        <end position="64"/>
    </location>
</feature>
<dbReference type="GO" id="GO:0006310">
    <property type="term" value="P:DNA recombination"/>
    <property type="evidence" value="ECO:0007669"/>
    <property type="project" value="UniProtKB-UniRule"/>
</dbReference>
<evidence type="ECO:0000256" key="2">
    <source>
        <dbReference type="ARBA" id="ARBA00022763"/>
    </source>
</evidence>
<organism evidence="9 10">
    <name type="scientific">Micavibrio aeruginosavorus</name>
    <dbReference type="NCBI Taxonomy" id="349221"/>
    <lineage>
        <taxon>Bacteria</taxon>
        <taxon>Pseudomonadati</taxon>
        <taxon>Bdellovibrionota</taxon>
        <taxon>Bdellovibrionia</taxon>
        <taxon>Bdellovibrionales</taxon>
        <taxon>Pseudobdellovibrionaceae</taxon>
        <taxon>Micavibrio</taxon>
    </lineage>
</organism>
<keyword evidence="3 6" id="KW-0238">DNA-binding</keyword>
<feature type="region of interest" description="Flexible linker" evidence="6">
    <location>
        <begin position="140"/>
        <end position="152"/>
    </location>
</feature>
<evidence type="ECO:0000256" key="3">
    <source>
        <dbReference type="ARBA" id="ARBA00023125"/>
    </source>
</evidence>
<keyword evidence="1 6" id="KW-0963">Cytoplasm</keyword>
<dbReference type="SUPFAM" id="SSF50249">
    <property type="entry name" value="Nucleic acid-binding proteins"/>
    <property type="match status" value="1"/>
</dbReference>
<dbReference type="GO" id="GO:0005737">
    <property type="term" value="C:cytoplasm"/>
    <property type="evidence" value="ECO:0007669"/>
    <property type="project" value="UniProtKB-SubCell"/>
</dbReference>
<keyword evidence="5 6" id="KW-0234">DNA repair</keyword>
<comment type="caution">
    <text evidence="6">Lacks conserved residue(s) required for the propagation of feature annotation.</text>
</comment>
<evidence type="ECO:0000256" key="5">
    <source>
        <dbReference type="ARBA" id="ARBA00023204"/>
    </source>
</evidence>
<dbReference type="InterPro" id="IPR010994">
    <property type="entry name" value="RuvA_2-like"/>
</dbReference>
<dbReference type="GO" id="GO:0048476">
    <property type="term" value="C:Holliday junction resolvase complex"/>
    <property type="evidence" value="ECO:0007669"/>
    <property type="project" value="UniProtKB-UniRule"/>
</dbReference>